<accession>A0A3M6TLT3</accession>
<gene>
    <name evidence="3" type="ORF">pdam_00022608</name>
</gene>
<dbReference type="Pfam" id="PF00059">
    <property type="entry name" value="Lectin_C"/>
    <property type="match status" value="3"/>
</dbReference>
<dbReference type="InterPro" id="IPR050111">
    <property type="entry name" value="C-type_lectin/snaclec_domain"/>
</dbReference>
<evidence type="ECO:0000313" key="4">
    <source>
        <dbReference type="Proteomes" id="UP000275408"/>
    </source>
</evidence>
<dbReference type="InterPro" id="IPR016186">
    <property type="entry name" value="C-type_lectin-like/link_sf"/>
</dbReference>
<evidence type="ECO:0000313" key="3">
    <source>
        <dbReference type="EMBL" id="RMX42258.1"/>
    </source>
</evidence>
<dbReference type="EMBL" id="RCHS01003384">
    <property type="protein sequence ID" value="RMX42258.1"/>
    <property type="molecule type" value="Genomic_DNA"/>
</dbReference>
<keyword evidence="4" id="KW-1185">Reference proteome</keyword>
<dbReference type="SMART" id="SM00034">
    <property type="entry name" value="CLECT"/>
    <property type="match status" value="3"/>
</dbReference>
<sequence>MMELPGTECQVTCFKDSSYIFSKSGRDLDDNYRVCIYQGGDLVSIETQEEWQFISHEIQKRGTSNTSAWHIGLEKKRGVWTWNSGEKLNISKWRDSQPDGNDPCAEISKNGGLFNGISCFDKNAFICEMPGDSQQDGNENYAEISKNGGLFNGISRFDENAFICEMPGECQAACFNSSSYIFSKSGRDFNENWSVCKDQRGYLVSIETEEEWQFMSHEIQKRGTWNTSAWHISLRNTDGVWTWISGDQLSISKWQESEPDGNDVCAEISKNGGLFNGIFRRDKNAFICEMPGGCLNITFKNSWYIFSMYGSYWLWNRETCQRQGGDLISIETEEEWKFINDEIQRRNTWLDRSKWSIGLTKKAGNWTWVSERPLTIRKWGKGEPSGEHDAAFMYKLSSNGIRAVFGSVNSTSAPWQAYVCEISKGKLLLLFFFCLFCSVLFFPFLFLFIIILSKPKGTRSA</sequence>
<keyword evidence="1" id="KW-1133">Transmembrane helix</keyword>
<protein>
    <recommendedName>
        <fullName evidence="2">C-type lectin domain-containing protein</fullName>
    </recommendedName>
</protein>
<dbReference type="PANTHER" id="PTHR22803">
    <property type="entry name" value="MANNOSE, PHOSPHOLIPASE, LECTIN RECEPTOR RELATED"/>
    <property type="match status" value="1"/>
</dbReference>
<feature type="non-terminal residue" evidence="3">
    <location>
        <position position="461"/>
    </location>
</feature>
<feature type="domain" description="C-type lectin" evidence="2">
    <location>
        <begin position="299"/>
        <end position="421"/>
    </location>
</feature>
<comment type="caution">
    <text evidence="3">The sequence shown here is derived from an EMBL/GenBank/DDBJ whole genome shotgun (WGS) entry which is preliminary data.</text>
</comment>
<feature type="domain" description="C-type lectin" evidence="2">
    <location>
        <begin position="14"/>
        <end position="128"/>
    </location>
</feature>
<dbReference type="OrthoDB" id="5990262at2759"/>
<feature type="domain" description="C-type lectin" evidence="2">
    <location>
        <begin position="175"/>
        <end position="289"/>
    </location>
</feature>
<organism evidence="3 4">
    <name type="scientific">Pocillopora damicornis</name>
    <name type="common">Cauliflower coral</name>
    <name type="synonym">Millepora damicornis</name>
    <dbReference type="NCBI Taxonomy" id="46731"/>
    <lineage>
        <taxon>Eukaryota</taxon>
        <taxon>Metazoa</taxon>
        <taxon>Cnidaria</taxon>
        <taxon>Anthozoa</taxon>
        <taxon>Hexacorallia</taxon>
        <taxon>Scleractinia</taxon>
        <taxon>Astrocoeniina</taxon>
        <taxon>Pocilloporidae</taxon>
        <taxon>Pocillopora</taxon>
    </lineage>
</organism>
<name>A0A3M6TLT3_POCDA</name>
<dbReference type="InterPro" id="IPR016187">
    <property type="entry name" value="CTDL_fold"/>
</dbReference>
<dbReference type="SUPFAM" id="SSF56436">
    <property type="entry name" value="C-type lectin-like"/>
    <property type="match status" value="3"/>
</dbReference>
<proteinExistence type="predicted"/>
<keyword evidence="1" id="KW-0812">Transmembrane</keyword>
<dbReference type="Gene3D" id="3.10.100.10">
    <property type="entry name" value="Mannose-Binding Protein A, subunit A"/>
    <property type="match status" value="3"/>
</dbReference>
<dbReference type="AlphaFoldDB" id="A0A3M6TLT3"/>
<evidence type="ECO:0000259" key="2">
    <source>
        <dbReference type="PROSITE" id="PS50041"/>
    </source>
</evidence>
<keyword evidence="1" id="KW-0472">Membrane</keyword>
<evidence type="ECO:0000256" key="1">
    <source>
        <dbReference type="SAM" id="Phobius"/>
    </source>
</evidence>
<dbReference type="InterPro" id="IPR001304">
    <property type="entry name" value="C-type_lectin-like"/>
</dbReference>
<feature type="transmembrane region" description="Helical" evidence="1">
    <location>
        <begin position="427"/>
        <end position="452"/>
    </location>
</feature>
<reference evidence="3 4" key="1">
    <citation type="journal article" date="2018" name="Sci. Rep.">
        <title>Comparative analysis of the Pocillopora damicornis genome highlights role of immune system in coral evolution.</title>
        <authorList>
            <person name="Cunning R."/>
            <person name="Bay R.A."/>
            <person name="Gillette P."/>
            <person name="Baker A.C."/>
            <person name="Traylor-Knowles N."/>
        </authorList>
    </citation>
    <scope>NUCLEOTIDE SEQUENCE [LARGE SCALE GENOMIC DNA]</scope>
    <source>
        <strain evidence="3">RSMAS</strain>
        <tissue evidence="3">Whole animal</tissue>
    </source>
</reference>
<dbReference type="PROSITE" id="PS50041">
    <property type="entry name" value="C_TYPE_LECTIN_2"/>
    <property type="match status" value="3"/>
</dbReference>
<dbReference type="Proteomes" id="UP000275408">
    <property type="component" value="Unassembled WGS sequence"/>
</dbReference>